<keyword evidence="3" id="KW-0732">Signal</keyword>
<feature type="compositionally biased region" description="Basic residues" evidence="2">
    <location>
        <begin position="170"/>
        <end position="179"/>
    </location>
</feature>
<feature type="region of interest" description="Disordered" evidence="2">
    <location>
        <begin position="160"/>
        <end position="179"/>
    </location>
</feature>
<feature type="domain" description="EF-hand" evidence="4">
    <location>
        <begin position="126"/>
        <end position="161"/>
    </location>
</feature>
<evidence type="ECO:0000256" key="2">
    <source>
        <dbReference type="SAM" id="MobiDB-lite"/>
    </source>
</evidence>
<evidence type="ECO:0000256" key="1">
    <source>
        <dbReference type="ARBA" id="ARBA00022837"/>
    </source>
</evidence>
<protein>
    <recommendedName>
        <fullName evidence="4">EF-hand domain-containing protein</fullName>
    </recommendedName>
</protein>
<dbReference type="InterPro" id="IPR011992">
    <property type="entry name" value="EF-hand-dom_pair"/>
</dbReference>
<organism evidence="5">
    <name type="scientific">Pinctada fucata</name>
    <name type="common">Akoya pearl oyster</name>
    <name type="synonym">Pinctada imbricata fucata</name>
    <dbReference type="NCBI Taxonomy" id="50426"/>
    <lineage>
        <taxon>Eukaryota</taxon>
        <taxon>Metazoa</taxon>
        <taxon>Spiralia</taxon>
        <taxon>Lophotrochozoa</taxon>
        <taxon>Mollusca</taxon>
        <taxon>Bivalvia</taxon>
        <taxon>Autobranchia</taxon>
        <taxon>Pteriomorphia</taxon>
        <taxon>Pterioida</taxon>
        <taxon>Pterioidea</taxon>
        <taxon>Pteriidae</taxon>
        <taxon>Pinctada</taxon>
    </lineage>
</organism>
<dbReference type="Gene3D" id="1.10.238.10">
    <property type="entry name" value="EF-hand"/>
    <property type="match status" value="1"/>
</dbReference>
<dbReference type="InterPro" id="IPR018247">
    <property type="entry name" value="EF_Hand_1_Ca_BS"/>
</dbReference>
<dbReference type="PROSITE" id="PS00018">
    <property type="entry name" value="EF_HAND_1"/>
    <property type="match status" value="1"/>
</dbReference>
<feature type="signal peptide" evidence="3">
    <location>
        <begin position="1"/>
        <end position="19"/>
    </location>
</feature>
<proteinExistence type="predicted"/>
<evidence type="ECO:0000313" key="5">
    <source>
        <dbReference type="EMBL" id="JAS04233.1"/>
    </source>
</evidence>
<dbReference type="CDD" id="cd00051">
    <property type="entry name" value="EFh"/>
    <property type="match status" value="1"/>
</dbReference>
<reference evidence="5" key="1">
    <citation type="submission" date="2016-03" db="EMBL/GenBank/DDBJ databases">
        <authorList>
            <person name="Ploux O."/>
        </authorList>
    </citation>
    <scope>NUCLEOTIDE SEQUENCE</scope>
    <source>
        <tissue evidence="5">Mantle</tissue>
    </source>
</reference>
<dbReference type="SUPFAM" id="SSF47473">
    <property type="entry name" value="EF-hand"/>
    <property type="match status" value="1"/>
</dbReference>
<feature type="chain" id="PRO_5013481153" description="EF-hand domain-containing protein" evidence="3">
    <location>
        <begin position="20"/>
        <end position="179"/>
    </location>
</feature>
<dbReference type="InterPro" id="IPR002048">
    <property type="entry name" value="EF_hand_dom"/>
</dbReference>
<evidence type="ECO:0000259" key="4">
    <source>
        <dbReference type="PROSITE" id="PS50222"/>
    </source>
</evidence>
<evidence type="ECO:0000256" key="3">
    <source>
        <dbReference type="SAM" id="SignalP"/>
    </source>
</evidence>
<dbReference type="GO" id="GO:0005509">
    <property type="term" value="F:calcium ion binding"/>
    <property type="evidence" value="ECO:0007669"/>
    <property type="project" value="InterPro"/>
</dbReference>
<keyword evidence="1" id="KW-0106">Calcium</keyword>
<accession>A0A194APT8</accession>
<dbReference type="PROSITE" id="PS50222">
    <property type="entry name" value="EF_HAND_2"/>
    <property type="match status" value="1"/>
</dbReference>
<sequence>MNLKLVLLVCLLLIVVTDAWWWRRRGSRGSVSGGISCPGGRCAGTISGQRTWNDGRTSLGGHLTCADGGGCGAGVSFTHRFKREALTDENKFIVTLTLPACNFHPYDLNSNDKIEEGELKFWFRHDDPKLINSLFTSLDKDGNGSVSMTEFADMAPKVIKGCGGQSGGKGGRRGDKRPK</sequence>
<dbReference type="EMBL" id="GELH01000040">
    <property type="protein sequence ID" value="JAS04232.1"/>
    <property type="molecule type" value="Transcribed_RNA"/>
</dbReference>
<name>A0A194APT8_PINFU</name>
<dbReference type="EMBL" id="GELH01000039">
    <property type="protein sequence ID" value="JAS04233.1"/>
    <property type="molecule type" value="Transcribed_RNA"/>
</dbReference>
<dbReference type="AlphaFoldDB" id="A0A194APT8"/>